<dbReference type="HAMAP" id="MF_00037">
    <property type="entry name" value="MurB"/>
    <property type="match status" value="1"/>
</dbReference>
<dbReference type="InterPro" id="IPR006094">
    <property type="entry name" value="Oxid_FAD_bind_N"/>
</dbReference>
<evidence type="ECO:0000256" key="14">
    <source>
        <dbReference type="ARBA" id="ARBA00023002"/>
    </source>
</evidence>
<accession>A0ABT5IEW6</accession>
<dbReference type="SUPFAM" id="SSF56176">
    <property type="entry name" value="FAD-binding/transporter-associated domain-like"/>
    <property type="match status" value="1"/>
</dbReference>
<protein>
    <recommendedName>
        <fullName evidence="6 19">UDP-N-acetylenolpyruvoylglucosamine reductase</fullName>
        <ecNumber evidence="5 19">1.3.1.98</ecNumber>
    </recommendedName>
    <alternativeName>
        <fullName evidence="17 19">UDP-N-acetylmuramate dehydrogenase</fullName>
    </alternativeName>
</protein>
<keyword evidence="10 19" id="KW-0274">FAD</keyword>
<dbReference type="PANTHER" id="PTHR21071">
    <property type="entry name" value="UDP-N-ACETYLENOLPYRUVOYLGLUCOSAMINE REDUCTASE"/>
    <property type="match status" value="1"/>
</dbReference>
<evidence type="ECO:0000256" key="6">
    <source>
        <dbReference type="ARBA" id="ARBA00015188"/>
    </source>
</evidence>
<evidence type="ECO:0000256" key="20">
    <source>
        <dbReference type="SAM" id="MobiDB-lite"/>
    </source>
</evidence>
<evidence type="ECO:0000313" key="23">
    <source>
        <dbReference type="Proteomes" id="UP001216595"/>
    </source>
</evidence>
<keyword evidence="11 19" id="KW-0521">NADP</keyword>
<keyword evidence="12 19" id="KW-0133">Cell shape</keyword>
<comment type="subcellular location">
    <subcellularLocation>
        <location evidence="3 19">Cytoplasm</location>
    </subcellularLocation>
</comment>
<evidence type="ECO:0000256" key="15">
    <source>
        <dbReference type="ARBA" id="ARBA00023306"/>
    </source>
</evidence>
<evidence type="ECO:0000256" key="1">
    <source>
        <dbReference type="ARBA" id="ARBA00001974"/>
    </source>
</evidence>
<keyword evidence="23" id="KW-1185">Reference proteome</keyword>
<evidence type="ECO:0000256" key="17">
    <source>
        <dbReference type="ARBA" id="ARBA00031026"/>
    </source>
</evidence>
<sequence>MTSSSTIWTDTLPAVRGKIVKQAELAPFTWFRVGGPADVLYIPADPEDLSDFLRQLDPSVPVTYIGVGSNLIVRDGGIEGVVIRLAGKAFSDIQIDIENNLIIAGPGALDSAVARAAAKAGLAGLEFYAGIPGTIGGALTMNAGCYGGETKDVLVSAWGYDRTGEIRTFTNEDFGFSYRHSDISPDIVWIQAVFQGTPDDPAAIAERMDAITARRETSQPIREKTGGSTFKNPEGHSAWKLVDEAGWRGKRFGGAKFSELHANFMINADNATAADLEGLGDTVRAEVKQKFGIDLHWEIKRIGRPAQG</sequence>
<reference evidence="22 23" key="1">
    <citation type="submission" date="2023-01" db="EMBL/GenBank/DDBJ databases">
        <title>Novel species of the genus Asticcacaulis isolated from rivers.</title>
        <authorList>
            <person name="Lu H."/>
        </authorList>
    </citation>
    <scope>NUCLEOTIDE SEQUENCE [LARGE SCALE GENOMIC DNA]</scope>
    <source>
        <strain evidence="22 23">DXS10W</strain>
    </source>
</reference>
<dbReference type="InterPro" id="IPR003170">
    <property type="entry name" value="MurB"/>
</dbReference>
<evidence type="ECO:0000256" key="18">
    <source>
        <dbReference type="ARBA" id="ARBA00048914"/>
    </source>
</evidence>
<dbReference type="NCBIfam" id="TIGR00179">
    <property type="entry name" value="murB"/>
    <property type="match status" value="1"/>
</dbReference>
<evidence type="ECO:0000256" key="5">
    <source>
        <dbReference type="ARBA" id="ARBA00012518"/>
    </source>
</evidence>
<keyword evidence="13 19" id="KW-0573">Peptidoglycan synthesis</keyword>
<feature type="compositionally biased region" description="Basic and acidic residues" evidence="20">
    <location>
        <begin position="216"/>
        <end position="225"/>
    </location>
</feature>
<dbReference type="SUPFAM" id="SSF56194">
    <property type="entry name" value="Uridine diphospho-N-Acetylenolpyruvylglucosamine reductase, MurB, C-terminal domain"/>
    <property type="match status" value="1"/>
</dbReference>
<feature type="active site" evidence="19">
    <location>
        <position position="179"/>
    </location>
</feature>
<evidence type="ECO:0000313" key="22">
    <source>
        <dbReference type="EMBL" id="MDC7694703.1"/>
    </source>
</evidence>
<comment type="caution">
    <text evidence="22">The sequence shown here is derived from an EMBL/GenBank/DDBJ whole genome shotgun (WGS) entry which is preliminary data.</text>
</comment>
<dbReference type="InterPro" id="IPR016166">
    <property type="entry name" value="FAD-bd_PCMH"/>
</dbReference>
<dbReference type="EC" id="1.3.1.98" evidence="5 19"/>
<dbReference type="Gene3D" id="3.30.43.10">
    <property type="entry name" value="Uridine Diphospho-n-acetylenolpyruvylglucosamine Reductase, domain 2"/>
    <property type="match status" value="1"/>
</dbReference>
<dbReference type="InterPro" id="IPR036318">
    <property type="entry name" value="FAD-bd_PCMH-like_sf"/>
</dbReference>
<feature type="active site" description="Proton donor" evidence="19">
    <location>
        <position position="228"/>
    </location>
</feature>
<evidence type="ECO:0000256" key="16">
    <source>
        <dbReference type="ARBA" id="ARBA00023316"/>
    </source>
</evidence>
<dbReference type="RefSeq" id="WP_272741412.1">
    <property type="nucleotide sequence ID" value="NZ_JAQQKW010000005.1"/>
</dbReference>
<feature type="active site" evidence="19">
    <location>
        <position position="298"/>
    </location>
</feature>
<dbReference type="PROSITE" id="PS51387">
    <property type="entry name" value="FAD_PCMH"/>
    <property type="match status" value="1"/>
</dbReference>
<evidence type="ECO:0000256" key="2">
    <source>
        <dbReference type="ARBA" id="ARBA00003921"/>
    </source>
</evidence>
<evidence type="ECO:0000256" key="12">
    <source>
        <dbReference type="ARBA" id="ARBA00022960"/>
    </source>
</evidence>
<comment type="pathway">
    <text evidence="4 19">Cell wall biogenesis; peptidoglycan biosynthesis.</text>
</comment>
<proteinExistence type="inferred from homology"/>
<keyword evidence="15 19" id="KW-0131">Cell cycle</keyword>
<evidence type="ECO:0000256" key="9">
    <source>
        <dbReference type="ARBA" id="ARBA00022630"/>
    </source>
</evidence>
<dbReference type="InterPro" id="IPR011601">
    <property type="entry name" value="MurB_C"/>
</dbReference>
<dbReference type="Proteomes" id="UP001216595">
    <property type="component" value="Unassembled WGS sequence"/>
</dbReference>
<keyword evidence="16 19" id="KW-0961">Cell wall biogenesis/degradation</keyword>
<evidence type="ECO:0000259" key="21">
    <source>
        <dbReference type="PROSITE" id="PS51387"/>
    </source>
</evidence>
<dbReference type="GO" id="GO:0008762">
    <property type="term" value="F:UDP-N-acetylmuramate dehydrogenase activity"/>
    <property type="evidence" value="ECO:0007669"/>
    <property type="project" value="UniProtKB-EC"/>
</dbReference>
<evidence type="ECO:0000256" key="11">
    <source>
        <dbReference type="ARBA" id="ARBA00022857"/>
    </source>
</evidence>
<dbReference type="Gene3D" id="3.30.465.10">
    <property type="match status" value="1"/>
</dbReference>
<dbReference type="InterPro" id="IPR036635">
    <property type="entry name" value="MurB_C_sf"/>
</dbReference>
<feature type="domain" description="FAD-binding PCMH-type" evidence="21">
    <location>
        <begin position="32"/>
        <end position="199"/>
    </location>
</feature>
<dbReference type="NCBIfam" id="NF010480">
    <property type="entry name" value="PRK13905.1"/>
    <property type="match status" value="1"/>
</dbReference>
<evidence type="ECO:0000256" key="4">
    <source>
        <dbReference type="ARBA" id="ARBA00004752"/>
    </source>
</evidence>
<dbReference type="InterPro" id="IPR016167">
    <property type="entry name" value="FAD-bd_PCMH_sub1"/>
</dbReference>
<dbReference type="EMBL" id="JAQQKW010000005">
    <property type="protein sequence ID" value="MDC7694703.1"/>
    <property type="molecule type" value="Genomic_DNA"/>
</dbReference>
<evidence type="ECO:0000256" key="8">
    <source>
        <dbReference type="ARBA" id="ARBA00022618"/>
    </source>
</evidence>
<name>A0ABT5IEW6_9CAUL</name>
<gene>
    <name evidence="19 22" type="primary">murB</name>
    <name evidence="22" type="ORF">PQU94_10460</name>
</gene>
<evidence type="ECO:0000256" key="10">
    <source>
        <dbReference type="ARBA" id="ARBA00022827"/>
    </source>
</evidence>
<evidence type="ECO:0000256" key="3">
    <source>
        <dbReference type="ARBA" id="ARBA00004496"/>
    </source>
</evidence>
<dbReference type="Pfam" id="PF01565">
    <property type="entry name" value="FAD_binding_4"/>
    <property type="match status" value="1"/>
</dbReference>
<evidence type="ECO:0000256" key="7">
    <source>
        <dbReference type="ARBA" id="ARBA00022490"/>
    </source>
</evidence>
<evidence type="ECO:0000256" key="13">
    <source>
        <dbReference type="ARBA" id="ARBA00022984"/>
    </source>
</evidence>
<comment type="function">
    <text evidence="2 19">Cell wall formation.</text>
</comment>
<dbReference type="PANTHER" id="PTHR21071:SF4">
    <property type="entry name" value="UDP-N-ACETYLENOLPYRUVOYLGLUCOSAMINE REDUCTASE"/>
    <property type="match status" value="1"/>
</dbReference>
<dbReference type="Pfam" id="PF02873">
    <property type="entry name" value="MurB_C"/>
    <property type="match status" value="1"/>
</dbReference>
<keyword evidence="8 19" id="KW-0132">Cell division</keyword>
<feature type="region of interest" description="Disordered" evidence="20">
    <location>
        <begin position="216"/>
        <end position="235"/>
    </location>
</feature>
<comment type="catalytic activity">
    <reaction evidence="18 19">
        <text>UDP-N-acetyl-alpha-D-muramate + NADP(+) = UDP-N-acetyl-3-O-(1-carboxyvinyl)-alpha-D-glucosamine + NADPH + H(+)</text>
        <dbReference type="Rhea" id="RHEA:12248"/>
        <dbReference type="ChEBI" id="CHEBI:15378"/>
        <dbReference type="ChEBI" id="CHEBI:57783"/>
        <dbReference type="ChEBI" id="CHEBI:58349"/>
        <dbReference type="ChEBI" id="CHEBI:68483"/>
        <dbReference type="ChEBI" id="CHEBI:70757"/>
        <dbReference type="EC" id="1.3.1.98"/>
    </reaction>
</comment>
<dbReference type="InterPro" id="IPR016169">
    <property type="entry name" value="FAD-bd_PCMH_sub2"/>
</dbReference>
<keyword evidence="7 19" id="KW-0963">Cytoplasm</keyword>
<keyword evidence="9 19" id="KW-0285">Flavoprotein</keyword>
<dbReference type="Gene3D" id="3.90.78.10">
    <property type="entry name" value="UDP-N-acetylenolpyruvoylglucosamine reductase, C-terminal domain"/>
    <property type="match status" value="1"/>
</dbReference>
<comment type="cofactor">
    <cofactor evidence="1 19">
        <name>FAD</name>
        <dbReference type="ChEBI" id="CHEBI:57692"/>
    </cofactor>
</comment>
<comment type="similarity">
    <text evidence="19">Belongs to the MurB family.</text>
</comment>
<organism evidence="22 23">
    <name type="scientific">Asticcacaulis currens</name>
    <dbReference type="NCBI Taxonomy" id="2984210"/>
    <lineage>
        <taxon>Bacteria</taxon>
        <taxon>Pseudomonadati</taxon>
        <taxon>Pseudomonadota</taxon>
        <taxon>Alphaproteobacteria</taxon>
        <taxon>Caulobacterales</taxon>
        <taxon>Caulobacteraceae</taxon>
        <taxon>Asticcacaulis</taxon>
    </lineage>
</organism>
<evidence type="ECO:0000256" key="19">
    <source>
        <dbReference type="HAMAP-Rule" id="MF_00037"/>
    </source>
</evidence>
<keyword evidence="14 19" id="KW-0560">Oxidoreductase</keyword>